<sequence>MKRTPITLKLYQQKPFRIMAWATLALLVLAVGIFELMGWPFLAKPAEQWLSKTLERDIQLTKPDESDPRFKLRLIGGVRLSLNHFEVDAPAWSQSPFMVRAENVSVGLRYVDLIKWANTPGSALRIKSLTATLLNGNFERLKDGRASWQFTKNEPDTGPAPAPEFGLLAIQKGQITYRDEPLDLDLDATLSLQEGEIGADALTVMALGSYQGKKLDIQLKSTGVLPWVAKQGKPIPVELNVSLGRARLDFKGNAADALGMQQLSGQFAVSGSSLAAAGQALGVTLPNTPAFRTEGNLVRDASNWQVNIDNATIGSSRLNGRFVYEGGKTQPLLTGELKGASLVLADLGPTVGAPAEKQVAAATNQGRVLPDKPFDLPSLRAMDADVKIDIDNLDLGSEILKPLRPLRAHLAVTEGVLIISDIQAKTAKGELAGSVQLDGREDIAIWNVDLNWANVQLEQWLNIPRAGNELPYVTGTMNGAAKLSGQGRSTAEILGSLAGNVRTQVRNGTMSHLIVEAAGLDAAEALGVWFRGDDVLQMTCAFADLDANNGVLQPRVFVIDTQDSAMWVNGSISMKTEALNLRVVVTPKDFSPVSLRTPLLITGTMGSPDVSLEKGPIAGKVAGAVLLSLLNPFAALIPFVDTGAPDSTENANKTGCYDLAARSKAQREKN</sequence>
<accession>A0ABX6N763</accession>
<dbReference type="PANTHER" id="PTHR30441">
    <property type="entry name" value="DUF748 DOMAIN-CONTAINING PROTEIN"/>
    <property type="match status" value="1"/>
</dbReference>
<dbReference type="Pfam" id="PF05170">
    <property type="entry name" value="AsmA"/>
    <property type="match status" value="1"/>
</dbReference>
<protein>
    <submittedName>
        <fullName evidence="2">AsmA family protein</fullName>
    </submittedName>
</protein>
<reference evidence="2 3" key="1">
    <citation type="submission" date="2020-05" db="EMBL/GenBank/DDBJ databases">
        <title>Compete genome of Limnobacter sp. SAORIC-580.</title>
        <authorList>
            <person name="Song J."/>
            <person name="Cho J.-C."/>
        </authorList>
    </citation>
    <scope>NUCLEOTIDE SEQUENCE [LARGE SCALE GENOMIC DNA]</scope>
    <source>
        <strain evidence="2 3">SAORIC-580</strain>
    </source>
</reference>
<evidence type="ECO:0000259" key="1">
    <source>
        <dbReference type="Pfam" id="PF05170"/>
    </source>
</evidence>
<dbReference type="Proteomes" id="UP000501130">
    <property type="component" value="Chromosome"/>
</dbReference>
<evidence type="ECO:0000313" key="3">
    <source>
        <dbReference type="Proteomes" id="UP000501130"/>
    </source>
</evidence>
<feature type="domain" description="AsmA" evidence="1">
    <location>
        <begin position="226"/>
        <end position="554"/>
    </location>
</feature>
<dbReference type="InterPro" id="IPR007844">
    <property type="entry name" value="AsmA"/>
</dbReference>
<dbReference type="EMBL" id="CP053084">
    <property type="protein sequence ID" value="QJR29871.1"/>
    <property type="molecule type" value="Genomic_DNA"/>
</dbReference>
<dbReference type="InterPro" id="IPR052894">
    <property type="entry name" value="AsmA-related"/>
</dbReference>
<keyword evidence="3" id="KW-1185">Reference proteome</keyword>
<evidence type="ECO:0000313" key="2">
    <source>
        <dbReference type="EMBL" id="QJR29871.1"/>
    </source>
</evidence>
<dbReference type="RefSeq" id="WP_171099544.1">
    <property type="nucleotide sequence ID" value="NZ_CP053084.1"/>
</dbReference>
<proteinExistence type="predicted"/>
<dbReference type="PANTHER" id="PTHR30441:SF9">
    <property type="entry name" value="ASMA FAMILY PROTEIN YHJG"/>
    <property type="match status" value="1"/>
</dbReference>
<organism evidence="2 3">
    <name type="scientific">Limnobacter profundi</name>
    <dbReference type="NCBI Taxonomy" id="2732163"/>
    <lineage>
        <taxon>Bacteria</taxon>
        <taxon>Pseudomonadati</taxon>
        <taxon>Pseudomonadota</taxon>
        <taxon>Betaproteobacteria</taxon>
        <taxon>Burkholderiales</taxon>
        <taxon>Burkholderiaceae</taxon>
        <taxon>Limnobacter</taxon>
    </lineage>
</organism>
<name>A0ABX6N763_9BURK</name>
<gene>
    <name evidence="2" type="ORF">HKT17_09190</name>
</gene>